<comment type="caution">
    <text evidence="1">The sequence shown here is derived from an EMBL/GenBank/DDBJ whole genome shotgun (WGS) entry which is preliminary data.</text>
</comment>
<accession>A0A9K3DDB1</accession>
<keyword evidence="2" id="KW-1185">Reference proteome</keyword>
<dbReference type="EMBL" id="BDIP01010533">
    <property type="protein sequence ID" value="GIQ92782.1"/>
    <property type="molecule type" value="Genomic_DNA"/>
</dbReference>
<proteinExistence type="predicted"/>
<sequence length="103" mass="11633">MSDDQLRQPEMRVVLLRVCKHLSGVASGVNKRVDYMLFLKLVLDKSSFLTRLGTLYGADGDIGNALIEFMMELVENRQQRLLIDKHQSIGYVAFKAICQTVTA</sequence>
<evidence type="ECO:0000313" key="1">
    <source>
        <dbReference type="EMBL" id="GIQ92782.1"/>
    </source>
</evidence>
<feature type="non-terminal residue" evidence="1">
    <location>
        <position position="1"/>
    </location>
</feature>
<evidence type="ECO:0000313" key="2">
    <source>
        <dbReference type="Proteomes" id="UP000265618"/>
    </source>
</evidence>
<gene>
    <name evidence="1" type="ORF">KIPB_016749</name>
</gene>
<dbReference type="Proteomes" id="UP000265618">
    <property type="component" value="Unassembled WGS sequence"/>
</dbReference>
<reference evidence="1 2" key="1">
    <citation type="journal article" date="2018" name="PLoS ONE">
        <title>The draft genome of Kipferlia bialata reveals reductive genome evolution in fornicate parasites.</title>
        <authorList>
            <person name="Tanifuji G."/>
            <person name="Takabayashi S."/>
            <person name="Kume K."/>
            <person name="Takagi M."/>
            <person name="Nakayama T."/>
            <person name="Kamikawa R."/>
            <person name="Inagaki Y."/>
            <person name="Hashimoto T."/>
        </authorList>
    </citation>
    <scope>NUCLEOTIDE SEQUENCE [LARGE SCALE GENOMIC DNA]</scope>
    <source>
        <strain evidence="1">NY0173</strain>
    </source>
</reference>
<dbReference type="OrthoDB" id="244158at2759"/>
<protein>
    <submittedName>
        <fullName evidence="1">Uncharacterized protein</fullName>
    </submittedName>
</protein>
<name>A0A9K3DDB1_9EUKA</name>
<dbReference type="AlphaFoldDB" id="A0A9K3DDB1"/>
<organism evidence="1 2">
    <name type="scientific">Kipferlia bialata</name>
    <dbReference type="NCBI Taxonomy" id="797122"/>
    <lineage>
        <taxon>Eukaryota</taxon>
        <taxon>Metamonada</taxon>
        <taxon>Carpediemonas-like organisms</taxon>
        <taxon>Kipferlia</taxon>
    </lineage>
</organism>